<evidence type="ECO:0000256" key="10">
    <source>
        <dbReference type="ARBA" id="ARBA00022964"/>
    </source>
</evidence>
<dbReference type="SUPFAM" id="SSF57903">
    <property type="entry name" value="FYVE/PHD zinc finger"/>
    <property type="match status" value="1"/>
</dbReference>
<dbReference type="FunFam" id="2.60.120.650:FF:000003">
    <property type="entry name" value="Lysine-specific demethylase 4D"/>
    <property type="match status" value="1"/>
</dbReference>
<dbReference type="SMART" id="SM00249">
    <property type="entry name" value="PHD"/>
    <property type="match status" value="2"/>
</dbReference>
<gene>
    <name evidence="21" type="primary">LOC110533913</name>
</gene>
<dbReference type="PROSITE" id="PS51805">
    <property type="entry name" value="EPHD"/>
    <property type="match status" value="1"/>
</dbReference>
<dbReference type="Gene3D" id="3.30.40.10">
    <property type="entry name" value="Zinc/RING finger domain, C3HC4 (zinc finger)"/>
    <property type="match status" value="1"/>
</dbReference>
<dbReference type="InterPro" id="IPR011011">
    <property type="entry name" value="Znf_FYVE_PHD"/>
</dbReference>
<evidence type="ECO:0000256" key="1">
    <source>
        <dbReference type="ARBA" id="ARBA00001954"/>
    </source>
</evidence>
<dbReference type="EC" id="1.14.11.66" evidence="4"/>
<dbReference type="Proteomes" id="UP000694395">
    <property type="component" value="Chromosome 1"/>
</dbReference>
<keyword evidence="12" id="KW-0408">Iron</keyword>
<dbReference type="Gene3D" id="2.30.30.140">
    <property type="match status" value="1"/>
</dbReference>
<dbReference type="GO" id="GO:0000785">
    <property type="term" value="C:chromatin"/>
    <property type="evidence" value="ECO:0007669"/>
    <property type="project" value="TreeGrafter"/>
</dbReference>
<evidence type="ECO:0000256" key="2">
    <source>
        <dbReference type="ARBA" id="ARBA00004123"/>
    </source>
</evidence>
<reference evidence="21" key="1">
    <citation type="submission" date="2020-07" db="EMBL/GenBank/DDBJ databases">
        <title>A long reads based de novo assembly of the rainbow trout Arlee double haploid line genome.</title>
        <authorList>
            <person name="Gao G."/>
            <person name="Palti Y."/>
        </authorList>
    </citation>
    <scope>NUCLEOTIDE SEQUENCE [LARGE SCALE GENOMIC DNA]</scope>
</reference>
<evidence type="ECO:0000256" key="3">
    <source>
        <dbReference type="ARBA" id="ARBA00009711"/>
    </source>
</evidence>
<dbReference type="SMART" id="SM00545">
    <property type="entry name" value="JmjN"/>
    <property type="match status" value="1"/>
</dbReference>
<dbReference type="Pfam" id="PF13832">
    <property type="entry name" value="zf-HC5HC2H_2"/>
    <property type="match status" value="1"/>
</dbReference>
<dbReference type="AlphaFoldDB" id="A0A8K9XSY0"/>
<evidence type="ECO:0000256" key="12">
    <source>
        <dbReference type="ARBA" id="ARBA00023004"/>
    </source>
</evidence>
<dbReference type="InterPro" id="IPR003349">
    <property type="entry name" value="JmjN"/>
</dbReference>
<keyword evidence="6" id="KW-0677">Repeat</keyword>
<protein>
    <recommendedName>
        <fullName evidence="4">[histone H3]-trimethyl-L-lysine(9) demethylase</fullName>
        <ecNumber evidence="4">1.14.11.66</ecNumber>
    </recommendedName>
</protein>
<evidence type="ECO:0000256" key="5">
    <source>
        <dbReference type="ARBA" id="ARBA00022723"/>
    </source>
</evidence>
<comment type="cofactor">
    <cofactor evidence="1">
        <name>Fe(2+)</name>
        <dbReference type="ChEBI" id="CHEBI:29033"/>
    </cofactor>
</comment>
<feature type="compositionally biased region" description="Pro residues" evidence="17">
    <location>
        <begin position="1005"/>
        <end position="1026"/>
    </location>
</feature>
<keyword evidence="7" id="KW-0863">Zinc-finger</keyword>
<evidence type="ECO:0000256" key="4">
    <source>
        <dbReference type="ARBA" id="ARBA00012900"/>
    </source>
</evidence>
<dbReference type="PANTHER" id="PTHR10694">
    <property type="entry name" value="LYSINE-SPECIFIC DEMETHYLASE"/>
    <property type="match status" value="1"/>
</dbReference>
<comment type="catalytic activity">
    <reaction evidence="16">
        <text>N(6),N(6),N(6)-trimethyl-L-lysyl(9)-[histone H3] + 2 2-oxoglutarate + 2 O2 = N(6)-methyl-L-lysyl(9)-[histone H3] + 2 formaldehyde + 2 succinate + 2 CO2</text>
        <dbReference type="Rhea" id="RHEA:60200"/>
        <dbReference type="Rhea" id="RHEA-COMP:15538"/>
        <dbReference type="Rhea" id="RHEA-COMP:15542"/>
        <dbReference type="ChEBI" id="CHEBI:15379"/>
        <dbReference type="ChEBI" id="CHEBI:16526"/>
        <dbReference type="ChEBI" id="CHEBI:16810"/>
        <dbReference type="ChEBI" id="CHEBI:16842"/>
        <dbReference type="ChEBI" id="CHEBI:30031"/>
        <dbReference type="ChEBI" id="CHEBI:61929"/>
        <dbReference type="ChEBI" id="CHEBI:61961"/>
        <dbReference type="EC" id="1.14.11.66"/>
    </reaction>
</comment>
<evidence type="ECO:0000313" key="21">
    <source>
        <dbReference type="Ensembl" id="ENSOMYP00000136922.1"/>
    </source>
</evidence>
<dbReference type="Pfam" id="PF13831">
    <property type="entry name" value="PHD_2"/>
    <property type="match status" value="1"/>
</dbReference>
<accession>A0A8K9XSY0</accession>
<feature type="region of interest" description="Disordered" evidence="17">
    <location>
        <begin position="990"/>
        <end position="1047"/>
    </location>
</feature>
<dbReference type="InterPro" id="IPR040477">
    <property type="entry name" value="KDM4-like_Tudor"/>
</dbReference>
<feature type="domain" description="PHD-type" evidence="20">
    <location>
        <begin position="700"/>
        <end position="850"/>
    </location>
</feature>
<feature type="domain" description="JmjN" evidence="18">
    <location>
        <begin position="79"/>
        <end position="121"/>
    </location>
</feature>
<keyword evidence="22" id="KW-1185">Reference proteome</keyword>
<reference evidence="21" key="2">
    <citation type="submission" date="2025-08" db="UniProtKB">
        <authorList>
            <consortium name="Ensembl"/>
        </authorList>
    </citation>
    <scope>IDENTIFICATION</scope>
</reference>
<feature type="domain" description="JmjC" evidence="19">
    <location>
        <begin position="207"/>
        <end position="373"/>
    </location>
</feature>
<feature type="region of interest" description="Disordered" evidence="17">
    <location>
        <begin position="478"/>
        <end position="530"/>
    </location>
</feature>
<feature type="compositionally biased region" description="Basic and acidic residues" evidence="17">
    <location>
        <begin position="496"/>
        <end position="516"/>
    </location>
</feature>
<dbReference type="PROSITE" id="PS51184">
    <property type="entry name" value="JMJC"/>
    <property type="match status" value="1"/>
</dbReference>
<evidence type="ECO:0000256" key="11">
    <source>
        <dbReference type="ARBA" id="ARBA00023002"/>
    </source>
</evidence>
<dbReference type="GO" id="GO:0140684">
    <property type="term" value="F:histone H3K9me2/H3K9me3 demethylase activity"/>
    <property type="evidence" value="ECO:0007669"/>
    <property type="project" value="UniProtKB-EC"/>
</dbReference>
<reference evidence="21" key="3">
    <citation type="submission" date="2025-09" db="UniProtKB">
        <authorList>
            <consortium name="Ensembl"/>
        </authorList>
    </citation>
    <scope>IDENTIFICATION</scope>
</reference>
<keyword evidence="14" id="KW-0804">Transcription</keyword>
<evidence type="ECO:0000259" key="19">
    <source>
        <dbReference type="PROSITE" id="PS51184"/>
    </source>
</evidence>
<dbReference type="PROSITE" id="PS51183">
    <property type="entry name" value="JMJN"/>
    <property type="match status" value="1"/>
</dbReference>
<dbReference type="SMART" id="SM00558">
    <property type="entry name" value="JmjC"/>
    <property type="match status" value="1"/>
</dbReference>
<dbReference type="Gene3D" id="3.10.330.70">
    <property type="match status" value="1"/>
</dbReference>
<dbReference type="PANTHER" id="PTHR10694:SF7">
    <property type="entry name" value="[HISTONE H3]-TRIMETHYL-L-LYSINE(9) DEMETHYLASE"/>
    <property type="match status" value="1"/>
</dbReference>
<dbReference type="SUPFAM" id="SSF63748">
    <property type="entry name" value="Tudor/PWWP/MBT"/>
    <property type="match status" value="2"/>
</dbReference>
<dbReference type="InterPro" id="IPR001965">
    <property type="entry name" value="Znf_PHD"/>
</dbReference>
<dbReference type="Gene3D" id="2.60.120.650">
    <property type="entry name" value="Cupin"/>
    <property type="match status" value="1"/>
</dbReference>
<keyword evidence="5" id="KW-0479">Metal-binding</keyword>
<name>A0A8K9XSY0_ONCMY</name>
<evidence type="ECO:0000256" key="6">
    <source>
        <dbReference type="ARBA" id="ARBA00022737"/>
    </source>
</evidence>
<dbReference type="SUPFAM" id="SSF51197">
    <property type="entry name" value="Clavaminate synthase-like"/>
    <property type="match status" value="1"/>
</dbReference>
<comment type="similarity">
    <text evidence="3">Belongs to the JHDM3 histone demethylase family.</text>
</comment>
<dbReference type="GO" id="GO:0010468">
    <property type="term" value="P:regulation of gene expression"/>
    <property type="evidence" value="ECO:0007669"/>
    <property type="project" value="TreeGrafter"/>
</dbReference>
<evidence type="ECO:0000256" key="8">
    <source>
        <dbReference type="ARBA" id="ARBA00022833"/>
    </source>
</evidence>
<evidence type="ECO:0000256" key="16">
    <source>
        <dbReference type="ARBA" id="ARBA00049349"/>
    </source>
</evidence>
<organism evidence="21 22">
    <name type="scientific">Oncorhynchus mykiss</name>
    <name type="common">Rainbow trout</name>
    <name type="synonym">Salmo gairdneri</name>
    <dbReference type="NCBI Taxonomy" id="8022"/>
    <lineage>
        <taxon>Eukaryota</taxon>
        <taxon>Metazoa</taxon>
        <taxon>Chordata</taxon>
        <taxon>Craniata</taxon>
        <taxon>Vertebrata</taxon>
        <taxon>Euteleostomi</taxon>
        <taxon>Actinopterygii</taxon>
        <taxon>Neopterygii</taxon>
        <taxon>Teleostei</taxon>
        <taxon>Protacanthopterygii</taxon>
        <taxon>Salmoniformes</taxon>
        <taxon>Salmonidae</taxon>
        <taxon>Salmoninae</taxon>
        <taxon>Oncorhynchus</taxon>
    </lineage>
</organism>
<comment type="subcellular location">
    <subcellularLocation>
        <location evidence="2">Nucleus</location>
    </subcellularLocation>
</comment>
<dbReference type="Pfam" id="PF02375">
    <property type="entry name" value="JmjN"/>
    <property type="match status" value="1"/>
</dbReference>
<feature type="compositionally biased region" description="Basic and acidic residues" evidence="17">
    <location>
        <begin position="478"/>
        <end position="488"/>
    </location>
</feature>
<dbReference type="InterPro" id="IPR019787">
    <property type="entry name" value="Znf_PHD-finger"/>
</dbReference>
<dbReference type="SMART" id="SM00333">
    <property type="entry name" value="TUDOR"/>
    <property type="match status" value="1"/>
</dbReference>
<keyword evidence="13" id="KW-0805">Transcription regulation</keyword>
<dbReference type="InterPro" id="IPR003347">
    <property type="entry name" value="JmjC_dom"/>
</dbReference>
<dbReference type="FunFam" id="3.10.330.70:FF:000001">
    <property type="entry name" value="Putative lysine-specific demethylase 4a"/>
    <property type="match status" value="1"/>
</dbReference>
<evidence type="ECO:0000256" key="14">
    <source>
        <dbReference type="ARBA" id="ARBA00023163"/>
    </source>
</evidence>
<dbReference type="GO" id="GO:0005634">
    <property type="term" value="C:nucleus"/>
    <property type="evidence" value="ECO:0007669"/>
    <property type="project" value="UniProtKB-SubCell"/>
</dbReference>
<evidence type="ECO:0000313" key="22">
    <source>
        <dbReference type="Proteomes" id="UP000694395"/>
    </source>
</evidence>
<keyword evidence="11" id="KW-0560">Oxidoreductase</keyword>
<keyword evidence="9" id="KW-0156">Chromatin regulator</keyword>
<evidence type="ECO:0000259" key="20">
    <source>
        <dbReference type="PROSITE" id="PS51805"/>
    </source>
</evidence>
<evidence type="ECO:0000259" key="18">
    <source>
        <dbReference type="PROSITE" id="PS51183"/>
    </source>
</evidence>
<keyword evidence="8" id="KW-0862">Zinc</keyword>
<evidence type="ECO:0000256" key="13">
    <source>
        <dbReference type="ARBA" id="ARBA00023015"/>
    </source>
</evidence>
<dbReference type="InterPro" id="IPR034732">
    <property type="entry name" value="EPHD"/>
</dbReference>
<dbReference type="GeneTree" id="ENSGT00940000159248"/>
<evidence type="ECO:0000256" key="15">
    <source>
        <dbReference type="ARBA" id="ARBA00023242"/>
    </source>
</evidence>
<feature type="region of interest" description="Disordered" evidence="17">
    <location>
        <begin position="27"/>
        <end position="67"/>
    </location>
</feature>
<sequence length="1173" mass="132036">MYCFFYSIRCHSFLFPVLPATMSLEAPDMGQDPAPDMSPELAADSPPAPELAPELTPDTAPELAADSAPVPVMNPGCKIMTFRPTMEEFKDFAKYIAYMETQGAHRAGLAKVIPPKGWKPRKSYDVIEEMTIPAPIMQVVTGQSGLFTQYNIQKKSMTVGEYRQLANSRKYCTPRHKDFDDLERKYWKNLTFVSPIYGADVSGSIYDSEISEWNIGHLNTLLDMVEQECGIVIEGVNTPYLYFGMWKTTFAWHTEDMDLYSINYLHFGEPKSWYAIPPEHGKRLERLAQGFFPGSSQGCDAFLRHKMTLISPSILKKYSIPFDRITQEEGEFMVTFPYGYHAGFNHGFNCAESTNFATLRWIDYGKMATQCTCRKDMVKISMDVFVRCLQPERYVQWKQGKDGMVLDHQRPTTLTSPELEHWRANRVTYRQKLLQRALQKKEQLRRLKLEEVKVLAEEGIEMDAAEYQRQVEEREAQRRQEREERMAREAFQTLEAMEREDQEREERERQDRERQEKKKKQQPTLPLAPINSFQAAFEKFATFNMPQTPKEPQGSNDTEIPQLKIKMEVKKSRRHPLSKPPMRSPLSIVKQEMSSDEELFSPLPLDGHVKKAGHLWQNRTPNILAEKSFNAAVATLEPYCAVCTLFCPYTQVGAPNHPHTPGCGSRTHPLVPEMCFSAGPDNTEPLPSNSHTGEDCTSPLISCSFCSLQVHSSCYGVSLDTVHNQSWMCSRCTALAWTAVSPSLNTIRFVCPLLSTRWVHVICAIAVAEARFVNAIAREPVDISAIPDSRKSLKCVYCHKNTKQMCGACIQCSQDNCSTSFHVTCAHIAGVLMKPADWPYVVSVTCHKHKKTNHKARVGPRGEFSLGQKVIGRNIDGWFYPCTIIGMTSQTFYEFNFDDGSYCDNIFPENVVSHDCLRNGPPETGELMLVHNMEGQALNASYVKDHVHKYYQVEFQDESQLLLKQTEIHSLEQDLPKRVCTRLAIPTQEALLSGDEPQAAKRPRLPAPHPTPQAPMDPGCQPPATGPVPHSITPHTPSHAPGPSNTDISALTLTQALAIPISEPTLTPMPTLTDPLPAPSALAAPLLPLSPAVPFQDQGEAYTARSVPFQDQGKAYTARSMPFQDQGEAYTARSVPFQDQGEGYTPSSSYVSYMETLLNTHFPPQEDGPGPLF</sequence>
<dbReference type="InterPro" id="IPR002999">
    <property type="entry name" value="Tudor"/>
</dbReference>
<evidence type="ECO:0000256" key="9">
    <source>
        <dbReference type="ARBA" id="ARBA00022853"/>
    </source>
</evidence>
<evidence type="ECO:0000256" key="7">
    <source>
        <dbReference type="ARBA" id="ARBA00022771"/>
    </source>
</evidence>
<dbReference type="Ensembl" id="ENSOMYT00000139333.1">
    <property type="protein sequence ID" value="ENSOMYP00000136922.1"/>
    <property type="gene ID" value="ENSOMYG00000050202.1"/>
</dbReference>
<feature type="compositionally biased region" description="Low complexity" evidence="17">
    <location>
        <begin position="38"/>
        <end position="58"/>
    </location>
</feature>
<keyword evidence="15" id="KW-0539">Nucleus</keyword>
<evidence type="ECO:0000256" key="17">
    <source>
        <dbReference type="SAM" id="MobiDB-lite"/>
    </source>
</evidence>
<dbReference type="InterPro" id="IPR013083">
    <property type="entry name" value="Znf_RING/FYVE/PHD"/>
</dbReference>
<dbReference type="Pfam" id="PF02373">
    <property type="entry name" value="JmjC"/>
    <property type="match status" value="1"/>
</dbReference>
<proteinExistence type="inferred from homology"/>
<dbReference type="GO" id="GO:0008270">
    <property type="term" value="F:zinc ion binding"/>
    <property type="evidence" value="ECO:0007669"/>
    <property type="project" value="UniProtKB-KW"/>
</dbReference>
<dbReference type="Pfam" id="PF18104">
    <property type="entry name" value="Tudor_2"/>
    <property type="match status" value="1"/>
</dbReference>
<keyword evidence="10" id="KW-0223">Dioxygenase</keyword>